<feature type="region of interest" description="Disordered" evidence="1">
    <location>
        <begin position="1"/>
        <end position="63"/>
    </location>
</feature>
<evidence type="ECO:0000313" key="2">
    <source>
        <dbReference type="EMBL" id="KZP17447.1"/>
    </source>
</evidence>
<organism evidence="2 3">
    <name type="scientific">Athelia psychrophila</name>
    <dbReference type="NCBI Taxonomy" id="1759441"/>
    <lineage>
        <taxon>Eukaryota</taxon>
        <taxon>Fungi</taxon>
        <taxon>Dikarya</taxon>
        <taxon>Basidiomycota</taxon>
        <taxon>Agaricomycotina</taxon>
        <taxon>Agaricomycetes</taxon>
        <taxon>Agaricomycetidae</taxon>
        <taxon>Atheliales</taxon>
        <taxon>Atheliaceae</taxon>
        <taxon>Athelia</taxon>
    </lineage>
</organism>
<name>A0A166G3Y8_9AGAM</name>
<sequence>MPKQKSSATLIMRNKHARKAVNPIADPPPQRGQKQTGKKGDNKEEPQVKVYIPPVKPQPIAPDPPDALGLAYAPPAELAFIC</sequence>
<feature type="compositionally biased region" description="Pro residues" evidence="1">
    <location>
        <begin position="54"/>
        <end position="63"/>
    </location>
</feature>
<dbReference type="AlphaFoldDB" id="A0A166G3Y8"/>
<protein>
    <submittedName>
        <fullName evidence="2">Uncharacterized protein</fullName>
    </submittedName>
</protein>
<feature type="compositionally biased region" description="Basic and acidic residues" evidence="1">
    <location>
        <begin position="38"/>
        <end position="47"/>
    </location>
</feature>
<dbReference type="EMBL" id="KV417582">
    <property type="protein sequence ID" value="KZP17447.1"/>
    <property type="molecule type" value="Genomic_DNA"/>
</dbReference>
<keyword evidence="3" id="KW-1185">Reference proteome</keyword>
<dbReference type="Proteomes" id="UP000076532">
    <property type="component" value="Unassembled WGS sequence"/>
</dbReference>
<reference evidence="2 3" key="1">
    <citation type="journal article" date="2016" name="Mol. Biol. Evol.">
        <title>Comparative Genomics of Early-Diverging Mushroom-Forming Fungi Provides Insights into the Origins of Lignocellulose Decay Capabilities.</title>
        <authorList>
            <person name="Nagy L.G."/>
            <person name="Riley R."/>
            <person name="Tritt A."/>
            <person name="Adam C."/>
            <person name="Daum C."/>
            <person name="Floudas D."/>
            <person name="Sun H."/>
            <person name="Yadav J.S."/>
            <person name="Pangilinan J."/>
            <person name="Larsson K.H."/>
            <person name="Matsuura K."/>
            <person name="Barry K."/>
            <person name="Labutti K."/>
            <person name="Kuo R."/>
            <person name="Ohm R.A."/>
            <person name="Bhattacharya S.S."/>
            <person name="Shirouzu T."/>
            <person name="Yoshinaga Y."/>
            <person name="Martin F.M."/>
            <person name="Grigoriev I.V."/>
            <person name="Hibbett D.S."/>
        </authorList>
    </citation>
    <scope>NUCLEOTIDE SEQUENCE [LARGE SCALE GENOMIC DNA]</scope>
    <source>
        <strain evidence="2 3">CBS 109695</strain>
    </source>
</reference>
<evidence type="ECO:0000313" key="3">
    <source>
        <dbReference type="Proteomes" id="UP000076532"/>
    </source>
</evidence>
<proteinExistence type="predicted"/>
<dbReference type="OrthoDB" id="6108at2759"/>
<accession>A0A166G3Y8</accession>
<evidence type="ECO:0000256" key="1">
    <source>
        <dbReference type="SAM" id="MobiDB-lite"/>
    </source>
</evidence>
<gene>
    <name evidence="2" type="ORF">FIBSPDRAFT_864843</name>
</gene>
<dbReference type="STRING" id="436010.A0A166G3Y8"/>